<dbReference type="EMBL" id="CP036287">
    <property type="protein sequence ID" value="QDU66867.1"/>
    <property type="molecule type" value="Genomic_DNA"/>
</dbReference>
<reference evidence="1 2" key="1">
    <citation type="submission" date="2019-02" db="EMBL/GenBank/DDBJ databases">
        <title>Deep-cultivation of Planctomycetes and their phenomic and genomic characterization uncovers novel biology.</title>
        <authorList>
            <person name="Wiegand S."/>
            <person name="Jogler M."/>
            <person name="Boedeker C."/>
            <person name="Pinto D."/>
            <person name="Vollmers J."/>
            <person name="Rivas-Marin E."/>
            <person name="Kohn T."/>
            <person name="Peeters S.H."/>
            <person name="Heuer A."/>
            <person name="Rast P."/>
            <person name="Oberbeckmann S."/>
            <person name="Bunk B."/>
            <person name="Jeske O."/>
            <person name="Meyerdierks A."/>
            <person name="Storesund J.E."/>
            <person name="Kallscheuer N."/>
            <person name="Luecker S."/>
            <person name="Lage O.M."/>
            <person name="Pohl T."/>
            <person name="Merkel B.J."/>
            <person name="Hornburger P."/>
            <person name="Mueller R.-W."/>
            <person name="Bruemmer F."/>
            <person name="Labrenz M."/>
            <person name="Spormann A.M."/>
            <person name="Op den Camp H."/>
            <person name="Overmann J."/>
            <person name="Amann R."/>
            <person name="Jetten M.S.M."/>
            <person name="Mascher T."/>
            <person name="Medema M.H."/>
            <person name="Devos D.P."/>
            <person name="Kaster A.-K."/>
            <person name="Ovreas L."/>
            <person name="Rohde M."/>
            <person name="Galperin M.Y."/>
            <person name="Jogler C."/>
        </authorList>
    </citation>
    <scope>NUCLEOTIDE SEQUENCE [LARGE SCALE GENOMIC DNA]</scope>
    <source>
        <strain evidence="1 2">Pla133</strain>
    </source>
</reference>
<dbReference type="InterPro" id="IPR011250">
    <property type="entry name" value="OMP/PagP_B-barrel"/>
</dbReference>
<dbReference type="Proteomes" id="UP000316921">
    <property type="component" value="Chromosome"/>
</dbReference>
<keyword evidence="2" id="KW-1185">Reference proteome</keyword>
<dbReference type="KEGG" id="pbap:Pla133_19430"/>
<proteinExistence type="predicted"/>
<dbReference type="AlphaFoldDB" id="A0A518BIR3"/>
<protein>
    <recommendedName>
        <fullName evidence="3">Outer membrane protein beta-barrel domain-containing protein</fullName>
    </recommendedName>
</protein>
<dbReference type="SUPFAM" id="SSF56925">
    <property type="entry name" value="OMPA-like"/>
    <property type="match status" value="1"/>
</dbReference>
<evidence type="ECO:0008006" key="3">
    <source>
        <dbReference type="Google" id="ProtNLM"/>
    </source>
</evidence>
<name>A0A518BIR3_9BACT</name>
<accession>A0A518BIR3</accession>
<sequence length="234" mass="25050">MFDLAAASTRSGLTRGVLLACVVAAGLASCVTPESNPPGPVDYPGWREDGQMHFGTRDFANTDLMPGGEDQLVMGLELYGAPEAAFLSVEFGLWTSAPYDGSLDDWFDSISGYPDEETEDPSIFVPTVEGSSSIEASLGLRKELALFDGFLRPYVSGGVSLLRARSFVATGAQGVEEGDTTWGYYGQVGLQFALTPNARVGIAWRAFEGQPVDLLGVSGRPDYRQLSFTLGFSY</sequence>
<organism evidence="1 2">
    <name type="scientific">Engelhardtia mirabilis</name>
    <dbReference type="NCBI Taxonomy" id="2528011"/>
    <lineage>
        <taxon>Bacteria</taxon>
        <taxon>Pseudomonadati</taxon>
        <taxon>Planctomycetota</taxon>
        <taxon>Planctomycetia</taxon>
        <taxon>Planctomycetia incertae sedis</taxon>
        <taxon>Engelhardtia</taxon>
    </lineage>
</organism>
<dbReference type="RefSeq" id="WP_145064669.1">
    <property type="nucleotide sequence ID" value="NZ_CP036287.1"/>
</dbReference>
<evidence type="ECO:0000313" key="2">
    <source>
        <dbReference type="Proteomes" id="UP000316921"/>
    </source>
</evidence>
<dbReference type="Gene3D" id="2.40.160.20">
    <property type="match status" value="1"/>
</dbReference>
<gene>
    <name evidence="1" type="ORF">Pla133_19430</name>
</gene>
<evidence type="ECO:0000313" key="1">
    <source>
        <dbReference type="EMBL" id="QDU66867.1"/>
    </source>
</evidence>